<organism evidence="1">
    <name type="scientific">marine metagenome</name>
    <dbReference type="NCBI Taxonomy" id="408172"/>
    <lineage>
        <taxon>unclassified sequences</taxon>
        <taxon>metagenomes</taxon>
        <taxon>ecological metagenomes</taxon>
    </lineage>
</organism>
<gene>
    <name evidence="1" type="ORF">METZ01_LOCUS466101</name>
</gene>
<name>A0A383AZI7_9ZZZZ</name>
<dbReference type="AlphaFoldDB" id="A0A383AZI7"/>
<dbReference type="EMBL" id="UINC01196302">
    <property type="protein sequence ID" value="SVE13247.1"/>
    <property type="molecule type" value="Genomic_DNA"/>
</dbReference>
<evidence type="ECO:0008006" key="2">
    <source>
        <dbReference type="Google" id="ProtNLM"/>
    </source>
</evidence>
<accession>A0A383AZI7</accession>
<proteinExistence type="predicted"/>
<evidence type="ECO:0000313" key="1">
    <source>
        <dbReference type="EMBL" id="SVE13247.1"/>
    </source>
</evidence>
<sequence>MARPSGHYVYYLWDKEGVINYIGKGKIGRIYESAKEQGAFGGVIYKRNLDEQTALSIEATLINHFGIDNLQNKKPNGASLMSNLKFPPRQHGTRKNKPLGVLPKIVGQEHYKKYKQTLKKGVALARRKREIWINEYLADKFCVYCGESETCSLAFHPDNKEIRKFSRETGLREELRLRVLEKIQSNTIVCLNCHIKLNNGIDIQRNASPIL</sequence>
<reference evidence="1" key="1">
    <citation type="submission" date="2018-05" db="EMBL/GenBank/DDBJ databases">
        <authorList>
            <person name="Lanie J.A."/>
            <person name="Ng W.-L."/>
            <person name="Kazmierczak K.M."/>
            <person name="Andrzejewski T.M."/>
            <person name="Davidsen T.M."/>
            <person name="Wayne K.J."/>
            <person name="Tettelin H."/>
            <person name="Glass J.I."/>
            <person name="Rusch D."/>
            <person name="Podicherti R."/>
            <person name="Tsui H.-C.T."/>
            <person name="Winkler M.E."/>
        </authorList>
    </citation>
    <scope>NUCLEOTIDE SEQUENCE</scope>
</reference>
<protein>
    <recommendedName>
        <fullName evidence="2">GIY-YIG domain-containing protein</fullName>
    </recommendedName>
</protein>